<evidence type="ECO:0000313" key="3">
    <source>
        <dbReference type="Proteomes" id="UP000824782"/>
    </source>
</evidence>
<keyword evidence="3" id="KW-1185">Reference proteome</keyword>
<dbReference type="Proteomes" id="UP000824782">
    <property type="component" value="Unassembled WGS sequence"/>
</dbReference>
<evidence type="ECO:0000313" key="2">
    <source>
        <dbReference type="EMBL" id="KAG8596225.1"/>
    </source>
</evidence>
<gene>
    <name evidence="2" type="ORF">GDO81_001777</name>
</gene>
<dbReference type="AlphaFoldDB" id="A0AAV7DFF1"/>
<accession>A0AAV7DFF1</accession>
<keyword evidence="1" id="KW-0472">Membrane</keyword>
<keyword evidence="1" id="KW-1133">Transmembrane helix</keyword>
<protein>
    <submittedName>
        <fullName evidence="2">Uncharacterized protein</fullName>
    </submittedName>
</protein>
<organism evidence="2 3">
    <name type="scientific">Engystomops pustulosus</name>
    <name type="common">Tungara frog</name>
    <name type="synonym">Physalaemus pustulosus</name>
    <dbReference type="NCBI Taxonomy" id="76066"/>
    <lineage>
        <taxon>Eukaryota</taxon>
        <taxon>Metazoa</taxon>
        <taxon>Chordata</taxon>
        <taxon>Craniata</taxon>
        <taxon>Vertebrata</taxon>
        <taxon>Euteleostomi</taxon>
        <taxon>Amphibia</taxon>
        <taxon>Batrachia</taxon>
        <taxon>Anura</taxon>
        <taxon>Neobatrachia</taxon>
        <taxon>Hyloidea</taxon>
        <taxon>Leptodactylidae</taxon>
        <taxon>Leiuperinae</taxon>
        <taxon>Engystomops</taxon>
    </lineage>
</organism>
<dbReference type="EMBL" id="WNYA01000001">
    <property type="protein sequence ID" value="KAG8596225.1"/>
    <property type="molecule type" value="Genomic_DNA"/>
</dbReference>
<reference evidence="2" key="1">
    <citation type="thesis" date="2020" institute="ProQuest LLC" country="789 East Eisenhower Parkway, Ann Arbor, MI, USA">
        <title>Comparative Genomics and Chromosome Evolution.</title>
        <authorList>
            <person name="Mudd A.B."/>
        </authorList>
    </citation>
    <scope>NUCLEOTIDE SEQUENCE</scope>
    <source>
        <strain evidence="2">237g6f4</strain>
        <tissue evidence="2">Blood</tissue>
    </source>
</reference>
<evidence type="ECO:0000256" key="1">
    <source>
        <dbReference type="SAM" id="Phobius"/>
    </source>
</evidence>
<comment type="caution">
    <text evidence="2">The sequence shown here is derived from an EMBL/GenBank/DDBJ whole genome shotgun (WGS) entry which is preliminary data.</text>
</comment>
<proteinExistence type="predicted"/>
<feature type="transmembrane region" description="Helical" evidence="1">
    <location>
        <begin position="103"/>
        <end position="125"/>
    </location>
</feature>
<name>A0AAV7DFF1_ENGPU</name>
<sequence length="142" mass="15629">MQKLKWTTDEKQLLTEEVLGVIAQHAGVQRCVLQASTQLDMDLSFVLIIGEPNNCHPHPTGPSPHSTIMSLIDYPLMYESPHFSTVTIRLLSLSSASGTVSHVGLITACSAVLFCAILIFAACWCKHRARALQVRDSYHSQP</sequence>
<keyword evidence="1" id="KW-0812">Transmembrane</keyword>